<keyword evidence="2" id="KW-0812">Transmembrane</keyword>
<organism evidence="4">
    <name type="scientific">Entomoneis paludosa</name>
    <dbReference type="NCBI Taxonomy" id="265537"/>
    <lineage>
        <taxon>Eukaryota</taxon>
        <taxon>Sar</taxon>
        <taxon>Stramenopiles</taxon>
        <taxon>Ochrophyta</taxon>
        <taxon>Bacillariophyta</taxon>
        <taxon>Bacillariophyceae</taxon>
        <taxon>Bacillariophycidae</taxon>
        <taxon>Entomoneidaceae</taxon>
        <taxon>Entomoneis</taxon>
    </lineage>
</organism>
<sequence length="439" mass="48987">MVQLLTPLSLWIQLASFFFFLSGIYGDLLVIRFFLVLAYIMLFINAVVGSPLWPDITGNDGTLALDSLLWAILSLYVHGCSLLCLLLDERPVTLTDDQAALWRMLYRTGGLSKKLFHSIVVPHLQVVDIPAGQDIDTKDHFYIIYKGQVKLNVFEEEENGGKAKKDPDSNDMNSLGAKRKRGRVLVSGEMFDLKCLSLFAPLGNPIFGTTSIQCHSLTPCKLFCISRTNMEQIAQHRLAKGLWQALLINQLSFIVETYSNGLALSKLAETQQDVIFKPLELWEEPKAVLSGSGRALEHGFGVVRHLGYYLWHAFSPPLPLAGHFTGLRQTQLPPPPHPLPDEDVSMPPRFHALRRSLTRRLTQKESSFNSQTSNPPATKQQPPAPEDEQDTIVSAAAAFRADMPLVEASSSELMEMKGYNTMDQDHSDVANDEVDIEQV</sequence>
<dbReference type="EMBL" id="HBHT01024402">
    <property type="protein sequence ID" value="CAD9975680.1"/>
    <property type="molecule type" value="Transcribed_RNA"/>
</dbReference>
<dbReference type="InterPro" id="IPR014710">
    <property type="entry name" value="RmlC-like_jellyroll"/>
</dbReference>
<dbReference type="SUPFAM" id="SSF51206">
    <property type="entry name" value="cAMP-binding domain-like"/>
    <property type="match status" value="1"/>
</dbReference>
<dbReference type="AlphaFoldDB" id="A0A7S3DS61"/>
<evidence type="ECO:0000313" key="4">
    <source>
        <dbReference type="EMBL" id="CAD9975680.1"/>
    </source>
</evidence>
<keyword evidence="2" id="KW-1133">Transmembrane helix</keyword>
<reference evidence="4" key="1">
    <citation type="submission" date="2021-01" db="EMBL/GenBank/DDBJ databases">
        <authorList>
            <person name="Corre E."/>
            <person name="Pelletier E."/>
            <person name="Niang G."/>
            <person name="Scheremetjew M."/>
            <person name="Finn R."/>
            <person name="Kale V."/>
            <person name="Holt S."/>
            <person name="Cochrane G."/>
            <person name="Meng A."/>
            <person name="Brown T."/>
            <person name="Cohen L."/>
        </authorList>
    </citation>
    <scope>NUCLEOTIDE SEQUENCE</scope>
    <source>
        <strain evidence="4">CCMP125</strain>
    </source>
</reference>
<feature type="region of interest" description="Disordered" evidence="1">
    <location>
        <begin position="361"/>
        <end position="396"/>
    </location>
</feature>
<feature type="domain" description="POPDC1-3" evidence="3">
    <location>
        <begin position="11"/>
        <end position="126"/>
    </location>
</feature>
<dbReference type="Pfam" id="PF04831">
    <property type="entry name" value="POPDC1-3"/>
    <property type="match status" value="1"/>
</dbReference>
<feature type="region of interest" description="Disordered" evidence="1">
    <location>
        <begin position="325"/>
        <end position="347"/>
    </location>
</feature>
<gene>
    <name evidence="4" type="ORF">APAL1065_LOCUS16377</name>
</gene>
<dbReference type="InterPro" id="IPR055272">
    <property type="entry name" value="POPDC1-3_dom"/>
</dbReference>
<feature type="compositionally biased region" description="Polar residues" evidence="1">
    <location>
        <begin position="364"/>
        <end position="381"/>
    </location>
</feature>
<dbReference type="Gene3D" id="2.60.120.10">
    <property type="entry name" value="Jelly Rolls"/>
    <property type="match status" value="1"/>
</dbReference>
<feature type="compositionally biased region" description="Acidic residues" evidence="1">
    <location>
        <begin position="430"/>
        <end position="439"/>
    </location>
</feature>
<evidence type="ECO:0000256" key="1">
    <source>
        <dbReference type="SAM" id="MobiDB-lite"/>
    </source>
</evidence>
<protein>
    <recommendedName>
        <fullName evidence="3">POPDC1-3 domain-containing protein</fullName>
    </recommendedName>
</protein>
<name>A0A7S3DS61_9STRA</name>
<keyword evidence="2" id="KW-0472">Membrane</keyword>
<feature type="region of interest" description="Disordered" evidence="1">
    <location>
        <begin position="420"/>
        <end position="439"/>
    </location>
</feature>
<evidence type="ECO:0000256" key="2">
    <source>
        <dbReference type="SAM" id="Phobius"/>
    </source>
</evidence>
<dbReference type="InterPro" id="IPR018490">
    <property type="entry name" value="cNMP-bd_dom_sf"/>
</dbReference>
<evidence type="ECO:0000259" key="3">
    <source>
        <dbReference type="Pfam" id="PF04831"/>
    </source>
</evidence>
<proteinExistence type="predicted"/>
<accession>A0A7S3DS61</accession>
<feature type="transmembrane region" description="Helical" evidence="2">
    <location>
        <begin position="33"/>
        <end position="53"/>
    </location>
</feature>
<feature type="transmembrane region" description="Helical" evidence="2">
    <location>
        <begin position="68"/>
        <end position="87"/>
    </location>
</feature>
<feature type="transmembrane region" description="Helical" evidence="2">
    <location>
        <begin position="6"/>
        <end position="26"/>
    </location>
</feature>